<keyword evidence="2" id="KW-0812">Transmembrane</keyword>
<organism evidence="3 4">
    <name type="scientific">Dunaliella salina</name>
    <name type="common">Green alga</name>
    <name type="synonym">Protococcus salinus</name>
    <dbReference type="NCBI Taxonomy" id="3046"/>
    <lineage>
        <taxon>Eukaryota</taxon>
        <taxon>Viridiplantae</taxon>
        <taxon>Chlorophyta</taxon>
        <taxon>core chlorophytes</taxon>
        <taxon>Chlorophyceae</taxon>
        <taxon>CS clade</taxon>
        <taxon>Chlamydomonadales</taxon>
        <taxon>Dunaliellaceae</taxon>
        <taxon>Dunaliella</taxon>
    </lineage>
</organism>
<evidence type="ECO:0000313" key="3">
    <source>
        <dbReference type="EMBL" id="KAF5836510.1"/>
    </source>
</evidence>
<comment type="caution">
    <text evidence="3">The sequence shown here is derived from an EMBL/GenBank/DDBJ whole genome shotgun (WGS) entry which is preliminary data.</text>
</comment>
<feature type="transmembrane region" description="Helical" evidence="2">
    <location>
        <begin position="149"/>
        <end position="170"/>
    </location>
</feature>
<feature type="transmembrane region" description="Helical" evidence="2">
    <location>
        <begin position="118"/>
        <end position="137"/>
    </location>
</feature>
<dbReference type="EMBL" id="MU069657">
    <property type="protein sequence ID" value="KAF5836510.1"/>
    <property type="molecule type" value="Genomic_DNA"/>
</dbReference>
<reference evidence="3" key="1">
    <citation type="submission" date="2017-08" db="EMBL/GenBank/DDBJ databases">
        <authorList>
            <person name="Polle J.E."/>
            <person name="Barry K."/>
            <person name="Cushman J."/>
            <person name="Schmutz J."/>
            <person name="Tran D."/>
            <person name="Hathwaick L.T."/>
            <person name="Yim W.C."/>
            <person name="Jenkins J."/>
            <person name="Mckie-Krisberg Z.M."/>
            <person name="Prochnik S."/>
            <person name="Lindquist E."/>
            <person name="Dockter R.B."/>
            <person name="Adam C."/>
            <person name="Molina H."/>
            <person name="Bunkerborg J."/>
            <person name="Jin E."/>
            <person name="Buchheim M."/>
            <person name="Magnuson J."/>
        </authorList>
    </citation>
    <scope>NUCLEOTIDE SEQUENCE</scope>
    <source>
        <strain evidence="3">CCAP 19/18</strain>
    </source>
</reference>
<feature type="region of interest" description="Disordered" evidence="1">
    <location>
        <begin position="423"/>
        <end position="450"/>
    </location>
</feature>
<accession>A0ABQ7GPI2</accession>
<sequence>MAGGVAVPVSNGRVRIKGRAKSAIRFFLIAVSFAMPFVLITSLLGYYSLWFGPQILLELTLAFYVPSIPVLIILGQIESPMATWLGPTSSALCRLLVGLLGCTLVAGAFPFLPSTHASLLWLTAALGTVSSIAFSTSYQVVQWFRHADIIALGLGGVTSGPLVLVLQLALGVGPLPDRWQWVAMFEATAGISVLGIFAAASLFAQYWNIMSGKEAYIDPRTPLLGGITTEQQAEEEEEEEGVMQLARAATERIVLTPDPFSSLPLLGEGGSFRRSRISESVFARRSSSLLHRCNSIGSCSHLPIQHDYHLLHHPPLAPLKSAPQQCLHRFSSAKEGKDAGMDANGIGTTPLSERVADVEQRRLLHAQQQQLQEQQQAAQCGGSFSHSLNRLADSTQGEGLQQGQDSSFRGFFDSCYQRQLADQVAGPATEPTTPPVLGGHQHVGDGKAAGVGTPCDDHGVSNVCAPCGNNGVSEPAASNVCTPGDNNGVAGPARNGAEHLQGASDAEGCCAGGAAGVGSESHQGQSKDGGGPQRKLTLHQENLAVWAGAWPVLVAFFVSVVALYLVFPFFTYVPSSGALGGKLPQQT</sequence>
<name>A0ABQ7GPI2_DUNSA</name>
<evidence type="ECO:0000256" key="2">
    <source>
        <dbReference type="SAM" id="Phobius"/>
    </source>
</evidence>
<feature type="transmembrane region" description="Helical" evidence="2">
    <location>
        <begin position="55"/>
        <end position="74"/>
    </location>
</feature>
<gene>
    <name evidence="3" type="ORF">DUNSADRAFT_5841</name>
</gene>
<feature type="transmembrane region" description="Helical" evidence="2">
    <location>
        <begin position="182"/>
        <end position="204"/>
    </location>
</feature>
<evidence type="ECO:0000313" key="4">
    <source>
        <dbReference type="Proteomes" id="UP000815325"/>
    </source>
</evidence>
<feature type="transmembrane region" description="Helical" evidence="2">
    <location>
        <begin position="543"/>
        <end position="567"/>
    </location>
</feature>
<protein>
    <submittedName>
        <fullName evidence="3">Uncharacterized protein</fullName>
    </submittedName>
</protein>
<keyword evidence="4" id="KW-1185">Reference proteome</keyword>
<keyword evidence="2" id="KW-1133">Transmembrane helix</keyword>
<keyword evidence="2" id="KW-0472">Membrane</keyword>
<proteinExistence type="predicted"/>
<evidence type="ECO:0000256" key="1">
    <source>
        <dbReference type="SAM" id="MobiDB-lite"/>
    </source>
</evidence>
<dbReference type="Proteomes" id="UP000815325">
    <property type="component" value="Unassembled WGS sequence"/>
</dbReference>
<feature type="transmembrane region" description="Helical" evidence="2">
    <location>
        <begin position="23"/>
        <end position="49"/>
    </location>
</feature>
<feature type="transmembrane region" description="Helical" evidence="2">
    <location>
        <begin position="95"/>
        <end position="112"/>
    </location>
</feature>